<reference evidence="2 3" key="1">
    <citation type="submission" date="2019-03" db="EMBL/GenBank/DDBJ databases">
        <authorList>
            <person name="Liu G."/>
        </authorList>
    </citation>
    <scope>NUCLEOTIDE SEQUENCE [LARGE SCALE GENOMIC DNA]</scope>
    <source>
        <strain evidence="2 3">DSM 19099</strain>
    </source>
</reference>
<keyword evidence="2" id="KW-0808">Transferase</keyword>
<dbReference type="EMBL" id="SNUX01000002">
    <property type="protein sequence ID" value="TES49724.1"/>
    <property type="molecule type" value="Genomic_DNA"/>
</dbReference>
<sequence>MHTCDKYNGGCKVTEIVRELTVDEWDSIVHLSKAVGWDYHRKEVEIIFKNGTVFGIQDNGKLVACGALISYDEKKIGSIGMVIVLPSHQGKGLGRKLTEACINKKTQTQSLMLIATKEGEPLYRKVGFQTTGRIVKYTNPSATFFNDLVQAQPFERFMFQDVVDLDAMAFGERREGFLQDRIKQASKAYVLIKDEGIVGYGLAIDTPYNRIIGPLICNTEEGAIDLIRALLLGYSGRVRIDMPEKRERVEAFLQKAGFSLSATPPLMVKGELPDRNGTLIDGDKSGDCWSLNVTKSVDVTDFEPLYQDSFKKEATFMKLFRCQLYQLHQKRSVSIVNDTFSIRFESGKKQTRTLNNLNELERVLNEEFHLPQLPVEPCIEFLQQQNLALFK</sequence>
<dbReference type="InterPro" id="IPR038765">
    <property type="entry name" value="Papain-like_cys_pep_sf"/>
</dbReference>
<evidence type="ECO:0000313" key="2">
    <source>
        <dbReference type="EMBL" id="TES49724.1"/>
    </source>
</evidence>
<name>A0A4Y7WN57_9BACI</name>
<dbReference type="Gene3D" id="3.40.630.30">
    <property type="match status" value="1"/>
</dbReference>
<comment type="caution">
    <text evidence="2">The sequence shown here is derived from an EMBL/GenBank/DDBJ whole genome shotgun (WGS) entry which is preliminary data.</text>
</comment>
<evidence type="ECO:0000259" key="1">
    <source>
        <dbReference type="PROSITE" id="PS51186"/>
    </source>
</evidence>
<dbReference type="PANTHER" id="PTHR47237:SF2">
    <property type="entry name" value="BLL4206 PROTEIN"/>
    <property type="match status" value="1"/>
</dbReference>
<dbReference type="InterPro" id="IPR000182">
    <property type="entry name" value="GNAT_dom"/>
</dbReference>
<dbReference type="InterPro" id="IPR016181">
    <property type="entry name" value="Acyl_CoA_acyltransferase"/>
</dbReference>
<evidence type="ECO:0000313" key="3">
    <source>
        <dbReference type="Proteomes" id="UP000298210"/>
    </source>
</evidence>
<dbReference type="CDD" id="cd04301">
    <property type="entry name" value="NAT_SF"/>
    <property type="match status" value="1"/>
</dbReference>
<accession>A0A4Y7WN57</accession>
<dbReference type="AlphaFoldDB" id="A0A4Y7WN57"/>
<dbReference type="Gene3D" id="3.40.630.90">
    <property type="match status" value="1"/>
</dbReference>
<proteinExistence type="predicted"/>
<dbReference type="Proteomes" id="UP000298210">
    <property type="component" value="Unassembled WGS sequence"/>
</dbReference>
<dbReference type="GO" id="GO:0016747">
    <property type="term" value="F:acyltransferase activity, transferring groups other than amino-acyl groups"/>
    <property type="evidence" value="ECO:0007669"/>
    <property type="project" value="InterPro"/>
</dbReference>
<gene>
    <name evidence="2" type="ORF">E2L03_09715</name>
</gene>
<protein>
    <submittedName>
        <fullName evidence="2">N-acetyltransferase</fullName>
    </submittedName>
</protein>
<dbReference type="Pfam" id="PF13508">
    <property type="entry name" value="Acetyltransf_7"/>
    <property type="match status" value="1"/>
</dbReference>
<dbReference type="Pfam" id="PF18014">
    <property type="entry name" value="Acetyltransf_18"/>
    <property type="match status" value="1"/>
</dbReference>
<feature type="domain" description="N-acetyltransferase" evidence="1">
    <location>
        <begin position="15"/>
        <end position="155"/>
    </location>
</feature>
<dbReference type="InterPro" id="IPR052729">
    <property type="entry name" value="Acyl/Acetyltrans_Enzymes"/>
</dbReference>
<dbReference type="PROSITE" id="PS51186">
    <property type="entry name" value="GNAT"/>
    <property type="match status" value="1"/>
</dbReference>
<dbReference type="SUPFAM" id="SSF54001">
    <property type="entry name" value="Cysteine proteinases"/>
    <property type="match status" value="1"/>
</dbReference>
<dbReference type="InterPro" id="IPR041496">
    <property type="entry name" value="YitH/HolE_GNAT"/>
</dbReference>
<organism evidence="2 3">
    <name type="scientific">Shouchella lehensis</name>
    <dbReference type="NCBI Taxonomy" id="300825"/>
    <lineage>
        <taxon>Bacteria</taxon>
        <taxon>Bacillati</taxon>
        <taxon>Bacillota</taxon>
        <taxon>Bacilli</taxon>
        <taxon>Bacillales</taxon>
        <taxon>Bacillaceae</taxon>
        <taxon>Shouchella</taxon>
    </lineage>
</organism>
<dbReference type="PANTHER" id="PTHR47237">
    <property type="entry name" value="SLL0310 PROTEIN"/>
    <property type="match status" value="1"/>
</dbReference>
<dbReference type="SUPFAM" id="SSF55729">
    <property type="entry name" value="Acyl-CoA N-acyltransferases (Nat)"/>
    <property type="match status" value="1"/>
</dbReference>